<accession>A0A091B3K3</accession>
<keyword evidence="3" id="KW-1185">Reference proteome</keyword>
<protein>
    <submittedName>
        <fullName evidence="2">Uncharacterized protein</fullName>
    </submittedName>
</protein>
<gene>
    <name evidence="2" type="ORF">P873_01980</name>
</gene>
<evidence type="ECO:0000313" key="3">
    <source>
        <dbReference type="Proteomes" id="UP000029391"/>
    </source>
</evidence>
<evidence type="ECO:0000313" key="2">
    <source>
        <dbReference type="EMBL" id="KFN46301.1"/>
    </source>
</evidence>
<feature type="region of interest" description="Disordered" evidence="1">
    <location>
        <begin position="113"/>
        <end position="139"/>
    </location>
</feature>
<dbReference type="AlphaFoldDB" id="A0A091B3K3"/>
<name>A0A091B3K3_9GAMM</name>
<sequence>MSRKPRRTPSRKPAPVAVPLNPRTLLLAGLGAAALGRSKAKATVQAIGDNAADLRGRADDIAREAGVRVARLQAQAQKRLAPVRAQVEAFAMLAGKEFETRFSPVLVKLGLAEAPRKPAPSRRAKATAPRTAGARKRRA</sequence>
<reference evidence="2 3" key="1">
    <citation type="submission" date="2013-09" db="EMBL/GenBank/DDBJ databases">
        <title>Genome sequencing of Arenimonas composti.</title>
        <authorList>
            <person name="Chen F."/>
            <person name="Wang G."/>
        </authorList>
    </citation>
    <scope>NUCLEOTIDE SEQUENCE [LARGE SCALE GENOMIC DNA]</scope>
    <source>
        <strain evidence="2 3">TR7-09</strain>
    </source>
</reference>
<dbReference type="RefSeq" id="WP_026816058.1">
    <property type="nucleotide sequence ID" value="NZ_AUFF01000001.1"/>
</dbReference>
<dbReference type="EMBL" id="AWXU01000076">
    <property type="protein sequence ID" value="KFN46301.1"/>
    <property type="molecule type" value="Genomic_DNA"/>
</dbReference>
<evidence type="ECO:0000256" key="1">
    <source>
        <dbReference type="SAM" id="MobiDB-lite"/>
    </source>
</evidence>
<organism evidence="2 3">
    <name type="scientific">Arenimonas composti TR7-09 = DSM 18010</name>
    <dbReference type="NCBI Taxonomy" id="1121013"/>
    <lineage>
        <taxon>Bacteria</taxon>
        <taxon>Pseudomonadati</taxon>
        <taxon>Pseudomonadota</taxon>
        <taxon>Gammaproteobacteria</taxon>
        <taxon>Lysobacterales</taxon>
        <taxon>Lysobacteraceae</taxon>
        <taxon>Arenimonas</taxon>
    </lineage>
</organism>
<proteinExistence type="predicted"/>
<dbReference type="Proteomes" id="UP000029391">
    <property type="component" value="Unassembled WGS sequence"/>
</dbReference>
<comment type="caution">
    <text evidence="2">The sequence shown here is derived from an EMBL/GenBank/DDBJ whole genome shotgun (WGS) entry which is preliminary data.</text>
</comment>